<dbReference type="InterPro" id="IPR005025">
    <property type="entry name" value="FMN_Rdtase-like_dom"/>
</dbReference>
<dbReference type="PANTHER" id="PTHR30543">
    <property type="entry name" value="CHROMATE REDUCTASE"/>
    <property type="match status" value="1"/>
</dbReference>
<sequence>MAENERLRLAIIIGSIRKGRFGHVAAEWLASRARLRPDFDVDVIDLATAWLPDVMSADPTAPRPQAVKDLAPWLEAADAFVVVTPEHNQTFPASLKNAIDWYDEEWHAKPVGFLSYGGASSGLCAVAALRQVFGEVHAVPVNETVSFHNYWERLGPDGTLAASDDWHVSARLMFDRLSWWAGVLHRARAERGYPVPQTNRQERNAPWTASGSDVSAIPSPTLSN</sequence>
<name>A0A143C7J9_9ACTN</name>
<dbReference type="GO" id="GO:0010181">
    <property type="term" value="F:FMN binding"/>
    <property type="evidence" value="ECO:0007669"/>
    <property type="project" value="TreeGrafter"/>
</dbReference>
<dbReference type="PANTHER" id="PTHR30543:SF21">
    <property type="entry name" value="NAD(P)H-DEPENDENT FMN REDUCTASE LOT6"/>
    <property type="match status" value="1"/>
</dbReference>
<feature type="compositionally biased region" description="Polar residues" evidence="1">
    <location>
        <begin position="207"/>
        <end position="224"/>
    </location>
</feature>
<accession>A0A143C7J9</accession>
<dbReference type="EMBL" id="CP015098">
    <property type="protein sequence ID" value="AMW13414.1"/>
    <property type="molecule type" value="Genomic_DNA"/>
</dbReference>
<dbReference type="Gene3D" id="3.40.50.360">
    <property type="match status" value="1"/>
</dbReference>
<keyword evidence="4" id="KW-1185">Reference proteome</keyword>
<dbReference type="Proteomes" id="UP000076096">
    <property type="component" value="Chromosome"/>
</dbReference>
<dbReference type="RefSeq" id="WP_062929577.1">
    <property type="nucleotide sequence ID" value="NZ_CP015098.1"/>
</dbReference>
<dbReference type="AlphaFoldDB" id="A0A143C7J9"/>
<dbReference type="InterPro" id="IPR029039">
    <property type="entry name" value="Flavoprotein-like_sf"/>
</dbReference>
<evidence type="ECO:0000259" key="2">
    <source>
        <dbReference type="Pfam" id="PF03358"/>
    </source>
</evidence>
<evidence type="ECO:0000256" key="1">
    <source>
        <dbReference type="SAM" id="MobiDB-lite"/>
    </source>
</evidence>
<dbReference type="GO" id="GO:0005829">
    <property type="term" value="C:cytosol"/>
    <property type="evidence" value="ECO:0007669"/>
    <property type="project" value="TreeGrafter"/>
</dbReference>
<dbReference type="InterPro" id="IPR050712">
    <property type="entry name" value="NAD(P)H-dep_reductase"/>
</dbReference>
<evidence type="ECO:0000313" key="4">
    <source>
        <dbReference type="Proteomes" id="UP000076096"/>
    </source>
</evidence>
<gene>
    <name evidence="3" type="ORF">A4E84_30305</name>
</gene>
<dbReference type="KEGG" id="stsi:A4E84_30305"/>
<dbReference type="STRING" id="1783515.A4E84_30305"/>
<proteinExistence type="predicted"/>
<organism evidence="3 4">
    <name type="scientific">Streptomyces qaidamensis</name>
    <dbReference type="NCBI Taxonomy" id="1783515"/>
    <lineage>
        <taxon>Bacteria</taxon>
        <taxon>Bacillati</taxon>
        <taxon>Actinomycetota</taxon>
        <taxon>Actinomycetes</taxon>
        <taxon>Kitasatosporales</taxon>
        <taxon>Streptomycetaceae</taxon>
        <taxon>Streptomyces</taxon>
        <taxon>Streptomyces aurantiacus group</taxon>
    </lineage>
</organism>
<feature type="region of interest" description="Disordered" evidence="1">
    <location>
        <begin position="194"/>
        <end position="224"/>
    </location>
</feature>
<dbReference type="GO" id="GO:0016491">
    <property type="term" value="F:oxidoreductase activity"/>
    <property type="evidence" value="ECO:0007669"/>
    <property type="project" value="InterPro"/>
</dbReference>
<reference evidence="4" key="1">
    <citation type="submission" date="2016-04" db="EMBL/GenBank/DDBJ databases">
        <authorList>
            <person name="Zhang B."/>
        </authorList>
    </citation>
    <scope>NUCLEOTIDE SEQUENCE [LARGE SCALE GENOMIC DNA]</scope>
    <source>
        <strain evidence="4">S10</strain>
    </source>
</reference>
<dbReference type="Pfam" id="PF03358">
    <property type="entry name" value="FMN_red"/>
    <property type="match status" value="1"/>
</dbReference>
<evidence type="ECO:0000313" key="3">
    <source>
        <dbReference type="EMBL" id="AMW13414.1"/>
    </source>
</evidence>
<protein>
    <submittedName>
        <fullName evidence="3">FMN reductase</fullName>
    </submittedName>
</protein>
<dbReference type="SUPFAM" id="SSF52218">
    <property type="entry name" value="Flavoproteins"/>
    <property type="match status" value="1"/>
</dbReference>
<feature type="domain" description="NADPH-dependent FMN reductase-like" evidence="2">
    <location>
        <begin position="8"/>
        <end position="151"/>
    </location>
</feature>